<dbReference type="Pfam" id="PF13579">
    <property type="entry name" value="Glyco_trans_4_4"/>
    <property type="match status" value="1"/>
</dbReference>
<protein>
    <submittedName>
        <fullName evidence="11">Chitobiosyldiphosphodolichol beta-mannosyltransferase</fullName>
    </submittedName>
</protein>
<keyword evidence="5" id="KW-0812">Transmembrane</keyword>
<feature type="domain" description="Glycosyltransferase subfamily 4-like N-terminal" evidence="9">
    <location>
        <begin position="22"/>
        <end position="195"/>
    </location>
</feature>
<evidence type="ECO:0000259" key="9">
    <source>
        <dbReference type="Pfam" id="PF13579"/>
    </source>
</evidence>
<evidence type="ECO:0000313" key="11">
    <source>
        <dbReference type="WBParaSite" id="Pan_g23154.t1"/>
    </source>
</evidence>
<evidence type="ECO:0000256" key="2">
    <source>
        <dbReference type="ARBA" id="ARBA00004922"/>
    </source>
</evidence>
<reference evidence="10" key="1">
    <citation type="journal article" date="2013" name="Genetics">
        <title>The draft genome and transcriptome of Panagrellus redivivus are shaped by the harsh demands of a free-living lifestyle.</title>
        <authorList>
            <person name="Srinivasan J."/>
            <person name="Dillman A.R."/>
            <person name="Macchietto M.G."/>
            <person name="Heikkinen L."/>
            <person name="Lakso M."/>
            <person name="Fracchia K.M."/>
            <person name="Antoshechkin I."/>
            <person name="Mortazavi A."/>
            <person name="Wong G."/>
            <person name="Sternberg P.W."/>
        </authorList>
    </citation>
    <scope>NUCLEOTIDE SEQUENCE [LARGE SCALE GENOMIC DNA]</scope>
    <source>
        <strain evidence="10">MT8872</strain>
    </source>
</reference>
<evidence type="ECO:0000256" key="5">
    <source>
        <dbReference type="ARBA" id="ARBA00022692"/>
    </source>
</evidence>
<evidence type="ECO:0000256" key="6">
    <source>
        <dbReference type="ARBA" id="ARBA00022824"/>
    </source>
</evidence>
<accession>A0A7E4VNN5</accession>
<name>A0A7E4VNN5_PANRE</name>
<evidence type="ECO:0000256" key="4">
    <source>
        <dbReference type="ARBA" id="ARBA00022679"/>
    </source>
</evidence>
<evidence type="ECO:0000313" key="10">
    <source>
        <dbReference type="Proteomes" id="UP000492821"/>
    </source>
</evidence>
<dbReference type="Gene3D" id="3.40.50.2000">
    <property type="entry name" value="Glycogen Phosphorylase B"/>
    <property type="match status" value="1"/>
</dbReference>
<keyword evidence="3" id="KW-0328">Glycosyltransferase</keyword>
<dbReference type="SUPFAM" id="SSF53756">
    <property type="entry name" value="UDP-Glycosyltransferase/glycogen phosphorylase"/>
    <property type="match status" value="1"/>
</dbReference>
<evidence type="ECO:0000256" key="8">
    <source>
        <dbReference type="ARBA" id="ARBA00023136"/>
    </source>
</evidence>
<evidence type="ECO:0000256" key="1">
    <source>
        <dbReference type="ARBA" id="ARBA00004389"/>
    </source>
</evidence>
<dbReference type="InterPro" id="IPR026051">
    <property type="entry name" value="ALG1-like"/>
</dbReference>
<dbReference type="PANTHER" id="PTHR13036:SF0">
    <property type="entry name" value="CHITOBIOSYLDIPHOSPHODOLICHOL BETA-MANNOSYLTRANSFERASE"/>
    <property type="match status" value="1"/>
</dbReference>
<dbReference type="AlphaFoldDB" id="A0A7E4VNN5"/>
<evidence type="ECO:0000256" key="7">
    <source>
        <dbReference type="ARBA" id="ARBA00022989"/>
    </source>
</evidence>
<dbReference type="Pfam" id="PF13692">
    <property type="entry name" value="Glyco_trans_1_4"/>
    <property type="match status" value="1"/>
</dbReference>
<keyword evidence="10" id="KW-1185">Reference proteome</keyword>
<keyword evidence="7" id="KW-1133">Transmembrane helix</keyword>
<comment type="subcellular location">
    <subcellularLocation>
        <location evidence="1">Endoplasmic reticulum membrane</location>
        <topology evidence="1">Single-pass membrane protein</topology>
    </subcellularLocation>
</comment>
<evidence type="ECO:0000256" key="3">
    <source>
        <dbReference type="ARBA" id="ARBA00022676"/>
    </source>
</evidence>
<keyword evidence="6" id="KW-0256">Endoplasmic reticulum</keyword>
<dbReference type="GO" id="GO:0000030">
    <property type="term" value="F:mannosyltransferase activity"/>
    <property type="evidence" value="ECO:0007669"/>
    <property type="project" value="InterPro"/>
</dbReference>
<organism evidence="10 11">
    <name type="scientific">Panagrellus redivivus</name>
    <name type="common">Microworm</name>
    <dbReference type="NCBI Taxonomy" id="6233"/>
    <lineage>
        <taxon>Eukaryota</taxon>
        <taxon>Metazoa</taxon>
        <taxon>Ecdysozoa</taxon>
        <taxon>Nematoda</taxon>
        <taxon>Chromadorea</taxon>
        <taxon>Rhabditida</taxon>
        <taxon>Tylenchina</taxon>
        <taxon>Panagrolaimomorpha</taxon>
        <taxon>Panagrolaimoidea</taxon>
        <taxon>Panagrolaimidae</taxon>
        <taxon>Panagrellus</taxon>
    </lineage>
</organism>
<keyword evidence="4" id="KW-0808">Transferase</keyword>
<dbReference type="PANTHER" id="PTHR13036">
    <property type="entry name" value="BETA1,4 MANNOSYLTRANSFERASE"/>
    <property type="match status" value="1"/>
</dbReference>
<keyword evidence="8" id="KW-0472">Membrane</keyword>
<proteinExistence type="predicted"/>
<dbReference type="Proteomes" id="UP000492821">
    <property type="component" value="Unassembled WGS sequence"/>
</dbReference>
<sequence length="473" mass="53782">MEHAIVLVLGDVGHSPRMNYHVLSLANRGIPVEFVGYRESKVHSKIESNELVSIVGIPPPPAVLNSLPSILCMVLKLLWLCTLLPLTLFFKTKFTASIILVQNPPGVPTLLFAWIACKLKRAQLIIDWHNYSSSMIVYKYKLDNPKPKTYAKRVLKWFADGSARWEGHFGRRATFNLCVSNMMREDLRKRWQVKAITHYDRSPAWNFQNLDTEAQHSFFLKLLDHPDFAEHLKSKDDPADSTENTIFSYRSADGKVVKRSDRPMILISSTSWTEDEDFGILLDALKRFDSAPLPKRVGRSLPNLFVVITGKGPMKEYYLERVRSIRWHHTTIITPWLAAEDYPKMLACADLGVCLHASTSGLDLPMKVVDMLGCSVPVLAKNFPAIGELVKKDFGGLFNNADDLNKELVDISSGFPVDTKRLNSMKTTLRTNPRIDWEAQWTASVWPLIQTIAAKKIDENRRQRRFTDNTSSN</sequence>
<dbReference type="InterPro" id="IPR028098">
    <property type="entry name" value="Glyco_trans_4-like_N"/>
</dbReference>
<reference evidence="11" key="2">
    <citation type="submission" date="2020-10" db="UniProtKB">
        <authorList>
            <consortium name="WormBaseParasite"/>
        </authorList>
    </citation>
    <scope>IDENTIFICATION</scope>
</reference>
<dbReference type="GO" id="GO:0005789">
    <property type="term" value="C:endoplasmic reticulum membrane"/>
    <property type="evidence" value="ECO:0007669"/>
    <property type="project" value="UniProtKB-SubCell"/>
</dbReference>
<comment type="pathway">
    <text evidence="2">Protein modification; protein glycosylation.</text>
</comment>
<dbReference type="WBParaSite" id="Pan_g23154.t1">
    <property type="protein sequence ID" value="Pan_g23154.t1"/>
    <property type="gene ID" value="Pan_g23154"/>
</dbReference>